<reference evidence="2 3" key="1">
    <citation type="journal article" date="2004" name="Nat. Biotechnol.">
        <title>The genome sequence of the anaerobic, sulfate-reducing bacterium Desulfovibrio vulgaris Hildenborough.</title>
        <authorList>
            <person name="Heidelberg J.F."/>
            <person name="Seshadri R."/>
            <person name="Haveman S.A."/>
            <person name="Hemme C.L."/>
            <person name="Paulsen I.T."/>
            <person name="Kolonay J.F."/>
            <person name="Eisen J.A."/>
            <person name="Ward N."/>
            <person name="Methe B."/>
            <person name="Brinkac L.M."/>
            <person name="Daugherty S.C."/>
            <person name="Deboy R.T."/>
            <person name="Dodson R.J."/>
            <person name="Durkin A.S."/>
            <person name="Madupu R."/>
            <person name="Nelson W.C."/>
            <person name="Sullivan S.A."/>
            <person name="Fouts D."/>
            <person name="Haft D.H."/>
            <person name="Selengut J."/>
            <person name="Peterson J.D."/>
            <person name="Davidsen T.M."/>
            <person name="Zafar N."/>
            <person name="Zhou L."/>
            <person name="Radune D."/>
            <person name="Dimitrov G."/>
            <person name="Hance M."/>
            <person name="Tran K."/>
            <person name="Khouri H."/>
            <person name="Gill J."/>
            <person name="Utterback T.R."/>
            <person name="Feldblyum T.V."/>
            <person name="Wall J.D."/>
            <person name="Voordouw G."/>
            <person name="Fraser C.M."/>
        </authorList>
    </citation>
    <scope>NUCLEOTIDE SEQUENCE [LARGE SCALE GENOMIC DNA]</scope>
    <source>
        <strain evidence="3">ATCC 29579 / DSM 644 / NCIMB 8303 / VKM B-1760 / Hildenborough</strain>
    </source>
</reference>
<dbReference type="NCBIfam" id="TIGR01537">
    <property type="entry name" value="portal_HK97"/>
    <property type="match status" value="1"/>
</dbReference>
<dbReference type="PhylomeDB" id="Q72BY2"/>
<dbReference type="AlphaFoldDB" id="Q72BY2"/>
<proteinExistence type="predicted"/>
<dbReference type="Gene3D" id="1.20.1270.210">
    <property type="match status" value="1"/>
</dbReference>
<name>Q72BY2_NITV2</name>
<dbReference type="eggNOG" id="COG4695">
    <property type="taxonomic scope" value="Bacteria"/>
</dbReference>
<evidence type="ECO:0000313" key="2">
    <source>
        <dbReference type="EMBL" id="AAS95980.1"/>
    </source>
</evidence>
<dbReference type="Pfam" id="PF04860">
    <property type="entry name" value="Phage_portal"/>
    <property type="match status" value="1"/>
</dbReference>
<evidence type="ECO:0000256" key="1">
    <source>
        <dbReference type="SAM" id="MobiDB-lite"/>
    </source>
</evidence>
<gene>
    <name evidence="2" type="ordered locus">DVU_1502</name>
</gene>
<dbReference type="EMBL" id="AE017285">
    <property type="protein sequence ID" value="AAS95980.1"/>
    <property type="molecule type" value="Genomic_DNA"/>
</dbReference>
<dbReference type="PATRIC" id="fig|882.5.peg.1390"/>
<protein>
    <submittedName>
        <fullName evidence="2">Portal protein, HK97 family</fullName>
    </submittedName>
</protein>
<organism evidence="2 3">
    <name type="scientific">Nitratidesulfovibrio vulgaris (strain ATCC 29579 / DSM 644 / CCUG 34227 / NCIMB 8303 / VKM B-1760 / Hildenborough)</name>
    <name type="common">Desulfovibrio vulgaris</name>
    <dbReference type="NCBI Taxonomy" id="882"/>
    <lineage>
        <taxon>Bacteria</taxon>
        <taxon>Pseudomonadati</taxon>
        <taxon>Thermodesulfobacteriota</taxon>
        <taxon>Desulfovibrionia</taxon>
        <taxon>Desulfovibrionales</taxon>
        <taxon>Desulfovibrionaceae</taxon>
        <taxon>Nitratidesulfovibrio</taxon>
    </lineage>
</organism>
<sequence>MGWLDRILGRKEVSPKNAASLNLADADSWFETFGGSRVASGVIVNESTAMRFSAVFACVRLIGGAIASAPVKIYRRRRDDGREIAPGHTIASMLRVRPNRFMTAATFWRFLAQSKVLQGNAYAHVIRTRSGDPVALYPIDPRNVAIYWAWELGLDKLPGVERNRLFYRVTWEDGAQSMIDQDDMLHIPNVGWDGKRGLSTISAAAQGIGLGLAAEKSSAAFFANGMQSAFALQYPAKMTPEAVEMIRAHISERYAGAHNHHKPLVLTEGGEAKQLSMTADDAQLIQSRQFSVIDICRFFGVPPVMVGETEKTSSWGAGVEQMARWFTTFTLNDHLTAFEQELEVKIFRGDGHFAEFDESELTRGDTKTRGEYYRTARGSMQEPGFMTVNEIRSAEGLPPIAGGDTMQRPAETRGGKADA</sequence>
<feature type="compositionally biased region" description="Basic and acidic residues" evidence="1">
    <location>
        <begin position="410"/>
        <end position="419"/>
    </location>
</feature>
<keyword evidence="3" id="KW-1185">Reference proteome</keyword>
<accession>Q72BY2</accession>
<evidence type="ECO:0000313" key="3">
    <source>
        <dbReference type="Proteomes" id="UP000002194"/>
    </source>
</evidence>
<dbReference type="HOGENOM" id="CLU_033789_0_0_7"/>
<dbReference type="PaxDb" id="882-DVU_1502"/>
<dbReference type="InterPro" id="IPR006944">
    <property type="entry name" value="Phage/GTA_portal"/>
</dbReference>
<dbReference type="EnsemblBacteria" id="AAS95980">
    <property type="protein sequence ID" value="AAS95980"/>
    <property type="gene ID" value="DVU_1502"/>
</dbReference>
<dbReference type="RefSeq" id="WP_010938794.1">
    <property type="nucleotide sequence ID" value="NC_002937.3"/>
</dbReference>
<dbReference type="Proteomes" id="UP000002194">
    <property type="component" value="Chromosome"/>
</dbReference>
<dbReference type="InterPro" id="IPR006427">
    <property type="entry name" value="Portal_HK97"/>
</dbReference>
<dbReference type="STRING" id="882.DVU_1502"/>
<dbReference type="KEGG" id="dvu:DVU_1502"/>
<feature type="region of interest" description="Disordered" evidence="1">
    <location>
        <begin position="395"/>
        <end position="419"/>
    </location>
</feature>
<dbReference type="OrthoDB" id="9765386at2"/>